<dbReference type="AlphaFoldDB" id="A0A9D9I891"/>
<accession>A0A9D9I891</accession>
<protein>
    <submittedName>
        <fullName evidence="1">Uncharacterized protein</fullName>
    </submittedName>
</protein>
<proteinExistence type="predicted"/>
<dbReference type="EMBL" id="JADIMH010000056">
    <property type="protein sequence ID" value="MBO8467797.1"/>
    <property type="molecule type" value="Genomic_DNA"/>
</dbReference>
<gene>
    <name evidence="1" type="ORF">IAB99_08575</name>
</gene>
<evidence type="ECO:0000313" key="2">
    <source>
        <dbReference type="Proteomes" id="UP000823660"/>
    </source>
</evidence>
<dbReference type="Proteomes" id="UP000823660">
    <property type="component" value="Unassembled WGS sequence"/>
</dbReference>
<name>A0A9D9I891_9BACT</name>
<evidence type="ECO:0000313" key="1">
    <source>
        <dbReference type="EMBL" id="MBO8467797.1"/>
    </source>
</evidence>
<reference evidence="1" key="1">
    <citation type="submission" date="2020-10" db="EMBL/GenBank/DDBJ databases">
        <authorList>
            <person name="Gilroy R."/>
        </authorList>
    </citation>
    <scope>NUCLEOTIDE SEQUENCE</scope>
    <source>
        <strain evidence="1">B1-15692</strain>
    </source>
</reference>
<sequence>MSTSIINGHLDRCTLCTATVIKKGDLNRIMNAYLKEEGFALYGYGQNSGEGNTAKFICLDKFPEETDIPLLGKDLDYILIQIEHLEDVNIKNGDLSYERMTSGLSFGIAHRIGEKLFLLCQDWEQFTNCKFYEKKL</sequence>
<organism evidence="1 2">
    <name type="scientific">Candidatus Cryptobacteroides faecipullorum</name>
    <dbReference type="NCBI Taxonomy" id="2840764"/>
    <lineage>
        <taxon>Bacteria</taxon>
        <taxon>Pseudomonadati</taxon>
        <taxon>Bacteroidota</taxon>
        <taxon>Bacteroidia</taxon>
        <taxon>Bacteroidales</taxon>
        <taxon>Candidatus Cryptobacteroides</taxon>
    </lineage>
</organism>
<reference evidence="1" key="2">
    <citation type="journal article" date="2021" name="PeerJ">
        <title>Extensive microbial diversity within the chicken gut microbiome revealed by metagenomics and culture.</title>
        <authorList>
            <person name="Gilroy R."/>
            <person name="Ravi A."/>
            <person name="Getino M."/>
            <person name="Pursley I."/>
            <person name="Horton D.L."/>
            <person name="Alikhan N.F."/>
            <person name="Baker D."/>
            <person name="Gharbi K."/>
            <person name="Hall N."/>
            <person name="Watson M."/>
            <person name="Adriaenssens E.M."/>
            <person name="Foster-Nyarko E."/>
            <person name="Jarju S."/>
            <person name="Secka A."/>
            <person name="Antonio M."/>
            <person name="Oren A."/>
            <person name="Chaudhuri R.R."/>
            <person name="La Ragione R."/>
            <person name="Hildebrand F."/>
            <person name="Pallen M.J."/>
        </authorList>
    </citation>
    <scope>NUCLEOTIDE SEQUENCE</scope>
    <source>
        <strain evidence="1">B1-15692</strain>
    </source>
</reference>
<comment type="caution">
    <text evidence="1">The sequence shown here is derived from an EMBL/GenBank/DDBJ whole genome shotgun (WGS) entry which is preliminary data.</text>
</comment>